<dbReference type="Gene3D" id="3.90.320.10">
    <property type="match status" value="1"/>
</dbReference>
<evidence type="ECO:0000256" key="7">
    <source>
        <dbReference type="ARBA" id="ARBA00022840"/>
    </source>
</evidence>
<keyword evidence="7 15" id="KW-0067">ATP-binding</keyword>
<dbReference type="InterPro" id="IPR000212">
    <property type="entry name" value="DNA_helicase_UvrD/REP"/>
</dbReference>
<evidence type="ECO:0000313" key="19">
    <source>
        <dbReference type="Proteomes" id="UP001057474"/>
    </source>
</evidence>
<proteinExistence type="predicted"/>
<keyword evidence="19" id="KW-1185">Reference proteome</keyword>
<evidence type="ECO:0000256" key="9">
    <source>
        <dbReference type="ARBA" id="ARBA00023204"/>
    </source>
</evidence>
<dbReference type="Gene3D" id="3.40.50.300">
    <property type="entry name" value="P-loop containing nucleotide triphosphate hydrolases"/>
    <property type="match status" value="3"/>
</dbReference>
<evidence type="ECO:0000256" key="8">
    <source>
        <dbReference type="ARBA" id="ARBA00023125"/>
    </source>
</evidence>
<sequence length="1077" mass="123841">MLVDSHQRSQATNPTQSFIVQAPAGSGKTEILTQRYLRLLSTVTAPEQIIALTFTRKAASEMRERILLALQQAAQNIEAKSAHQQMTLEFAQSALQRNSQYQWDLLNQPSRLRIVTIDSLCQSINQAIPLLEKQIAYSQITDKAESHYLNAGRACIQFALANPEYQHAIQTLLLHVDNRQERLLDLFKELLAQRDQWLYPLFQARTQDKSIFEHALGLIEEHELARFKESLPFQLADELVQRVRELACIENNPDSPRYVLQEWQSFHQTNQKMATALSKALLTGDLNLRKSFDHHVGLLSSSCPAAEYKQLKNASKELLTQLSDYPNFIEALIQVSNLPKPEYDLEQWEVLQALFLLLPLLVGHLYLLFSEHNEVDFTAISQQALIALGDSDNPTDLALYLDNSIHHLLVDEFQDTSITQFELLNKLVHGWLPGDGKTLFLVGDPMQSIYRFRQAEVGLFFRAKEQGIGPVQLTSLELSCNFRSTETIVSWVNQQFAKIFPHQVDIESGAVSFHPSVNVIQNDEHSAVHAWQFQSREQEAEKMMQLIQMEFQTNAEQSIAILVRSRSQLAEIIRLLRQYQIPYQGTDITLLANLPHLRDVWSLTQALLSPANRLTWLSMLRSPYCGMSLADVHTIAQFNKKKSIYATLLQLNKVSGLSDDGLVRAQFFIHIMQQALSHRYESKLSTWVINTLNALHVNKVLNQAQLNDLEQFWTLLDRYELDGRLSNMKEFIQEFNKLYSQQVTPSSLQVMTIHKSKGLEFDTVFLPGLGSQANRGDSPMLRWLNLPTQDQGNLLLMSPIQAAHHERCPVYDYLGQLDEVKGSYETQRLLYVAVTRAKSRLYLMDHSEKSSKSSFRSLLKNQNFADDESAGRMEELERPLPKLAQLPLHHYYEPPKSDEPFSRNAPSTLVSNIPRLTGIVTHQLLQWICDNHPKSLDDVPWNLAHYEFKKLGFEENIQNQALQVLQEQITRLVQDQVGSWIIAPHDKEQNEYELLVAPQNRPITRIIDRTFEEDGKRWIIDFKTGKEDKNTLVKHQAQLNEYGAYLSERTHLPIYCGIYYLPTNHWVKWQYEPAHTL</sequence>
<evidence type="ECO:0000256" key="3">
    <source>
        <dbReference type="ARBA" id="ARBA00022763"/>
    </source>
</evidence>
<dbReference type="Pfam" id="PF12705">
    <property type="entry name" value="PDDEXK_1"/>
    <property type="match status" value="1"/>
</dbReference>
<evidence type="ECO:0000256" key="11">
    <source>
        <dbReference type="ARBA" id="ARBA00034617"/>
    </source>
</evidence>
<dbReference type="EMBL" id="CP071527">
    <property type="protein sequence ID" value="USQ14996.1"/>
    <property type="molecule type" value="Genomic_DNA"/>
</dbReference>
<dbReference type="InterPro" id="IPR038726">
    <property type="entry name" value="PDDEXK_AddAB-type"/>
</dbReference>
<evidence type="ECO:0000256" key="1">
    <source>
        <dbReference type="ARBA" id="ARBA00022722"/>
    </source>
</evidence>
<feature type="domain" description="UvrD-like helicase C-terminal" evidence="17">
    <location>
        <begin position="497"/>
        <end position="758"/>
    </location>
</feature>
<accession>A0ABY4YBJ1</accession>
<dbReference type="Pfam" id="PF13361">
    <property type="entry name" value="UvrD_C"/>
    <property type="match status" value="1"/>
</dbReference>
<dbReference type="SUPFAM" id="SSF52540">
    <property type="entry name" value="P-loop containing nucleoside triphosphate hydrolases"/>
    <property type="match status" value="1"/>
</dbReference>
<keyword evidence="6" id="KW-0269">Exonuclease</keyword>
<comment type="catalytic activity">
    <reaction evidence="11">
        <text>Couples ATP hydrolysis with the unwinding of duplex DNA by translocating in the 3'-5' direction.</text>
        <dbReference type="EC" id="5.6.2.4"/>
    </reaction>
</comment>
<evidence type="ECO:0000256" key="12">
    <source>
        <dbReference type="ARBA" id="ARBA00034808"/>
    </source>
</evidence>
<evidence type="ECO:0000256" key="6">
    <source>
        <dbReference type="ARBA" id="ARBA00022839"/>
    </source>
</evidence>
<evidence type="ECO:0000259" key="17">
    <source>
        <dbReference type="PROSITE" id="PS51217"/>
    </source>
</evidence>
<feature type="domain" description="UvrD-like helicase ATP-binding" evidence="16">
    <location>
        <begin position="1"/>
        <end position="485"/>
    </location>
</feature>
<evidence type="ECO:0000313" key="18">
    <source>
        <dbReference type="EMBL" id="USQ14996.1"/>
    </source>
</evidence>
<dbReference type="InterPro" id="IPR011335">
    <property type="entry name" value="Restrct_endonuc-II-like"/>
</dbReference>
<evidence type="ECO:0000256" key="15">
    <source>
        <dbReference type="PROSITE-ProRule" id="PRU00560"/>
    </source>
</evidence>
<reference evidence="18" key="1">
    <citation type="submission" date="2021-03" db="EMBL/GenBank/DDBJ databases">
        <title>Legionella lytica PCM 2298.</title>
        <authorList>
            <person name="Koper P."/>
        </authorList>
    </citation>
    <scope>NUCLEOTIDE SEQUENCE</scope>
    <source>
        <strain evidence="18">PCM 2298</strain>
    </source>
</reference>
<evidence type="ECO:0000256" key="5">
    <source>
        <dbReference type="ARBA" id="ARBA00022806"/>
    </source>
</evidence>
<keyword evidence="8" id="KW-0238">DNA-binding</keyword>
<feature type="binding site" evidence="15">
    <location>
        <begin position="22"/>
        <end position="29"/>
    </location>
    <ligand>
        <name>ATP</name>
        <dbReference type="ChEBI" id="CHEBI:30616"/>
    </ligand>
</feature>
<evidence type="ECO:0000256" key="13">
    <source>
        <dbReference type="ARBA" id="ARBA00034923"/>
    </source>
</evidence>
<evidence type="ECO:0000256" key="14">
    <source>
        <dbReference type="ARBA" id="ARBA00048988"/>
    </source>
</evidence>
<dbReference type="InterPro" id="IPR011604">
    <property type="entry name" value="PDDEXK-like_dom_sf"/>
</dbReference>
<dbReference type="SUPFAM" id="SSF52980">
    <property type="entry name" value="Restriction endonuclease-like"/>
    <property type="match status" value="1"/>
</dbReference>
<keyword evidence="9" id="KW-0234">DNA repair</keyword>
<evidence type="ECO:0000256" key="10">
    <source>
        <dbReference type="ARBA" id="ARBA00023235"/>
    </source>
</evidence>
<dbReference type="InterPro" id="IPR014017">
    <property type="entry name" value="DNA_helicase_UvrD-like_C"/>
</dbReference>
<dbReference type="PROSITE" id="PS51198">
    <property type="entry name" value="UVRD_HELICASE_ATP_BIND"/>
    <property type="match status" value="1"/>
</dbReference>
<evidence type="ECO:0000259" key="16">
    <source>
        <dbReference type="PROSITE" id="PS51198"/>
    </source>
</evidence>
<dbReference type="PANTHER" id="PTHR11070">
    <property type="entry name" value="UVRD / RECB / PCRA DNA HELICASE FAMILY MEMBER"/>
    <property type="match status" value="1"/>
</dbReference>
<comment type="catalytic activity">
    <reaction evidence="14">
        <text>ATP + H2O = ADP + phosphate + H(+)</text>
        <dbReference type="Rhea" id="RHEA:13065"/>
        <dbReference type="ChEBI" id="CHEBI:15377"/>
        <dbReference type="ChEBI" id="CHEBI:15378"/>
        <dbReference type="ChEBI" id="CHEBI:30616"/>
        <dbReference type="ChEBI" id="CHEBI:43474"/>
        <dbReference type="ChEBI" id="CHEBI:456216"/>
        <dbReference type="EC" id="5.6.2.4"/>
    </reaction>
</comment>
<dbReference type="PROSITE" id="PS51217">
    <property type="entry name" value="UVRD_HELICASE_CTER"/>
    <property type="match status" value="1"/>
</dbReference>
<dbReference type="RefSeq" id="WP_252582120.1">
    <property type="nucleotide sequence ID" value="NZ_CP071527.1"/>
</dbReference>
<dbReference type="PANTHER" id="PTHR11070:SF2">
    <property type="entry name" value="ATP-DEPENDENT DNA HELICASE SRS2"/>
    <property type="match status" value="1"/>
</dbReference>
<organism evidence="18 19">
    <name type="scientific">Legionella lytica</name>
    <dbReference type="NCBI Taxonomy" id="96232"/>
    <lineage>
        <taxon>Bacteria</taxon>
        <taxon>Pseudomonadati</taxon>
        <taxon>Pseudomonadota</taxon>
        <taxon>Gammaproteobacteria</taxon>
        <taxon>Legionellales</taxon>
        <taxon>Legionellaceae</taxon>
        <taxon>Legionella</taxon>
    </lineage>
</organism>
<dbReference type="EC" id="5.6.2.4" evidence="12"/>
<keyword evidence="10" id="KW-0413">Isomerase</keyword>
<gene>
    <name evidence="18" type="ORF">J2N86_06790</name>
</gene>
<keyword evidence="1" id="KW-0540">Nuclease</keyword>
<evidence type="ECO:0000256" key="4">
    <source>
        <dbReference type="ARBA" id="ARBA00022801"/>
    </source>
</evidence>
<evidence type="ECO:0000256" key="2">
    <source>
        <dbReference type="ARBA" id="ARBA00022741"/>
    </source>
</evidence>
<dbReference type="Gene3D" id="1.10.486.10">
    <property type="entry name" value="PCRA, domain 4"/>
    <property type="match status" value="1"/>
</dbReference>
<dbReference type="Proteomes" id="UP001057474">
    <property type="component" value="Chromosome"/>
</dbReference>
<keyword evidence="5 15" id="KW-0347">Helicase</keyword>
<keyword evidence="4 15" id="KW-0378">Hydrolase</keyword>
<dbReference type="InterPro" id="IPR014016">
    <property type="entry name" value="UvrD-like_ATP-bd"/>
</dbReference>
<keyword evidence="3" id="KW-0227">DNA damage</keyword>
<keyword evidence="2 15" id="KW-0547">Nucleotide-binding</keyword>
<name>A0ABY4YBJ1_9GAMM</name>
<protein>
    <recommendedName>
        <fullName evidence="12">DNA 3'-5' helicase</fullName>
        <ecNumber evidence="12">5.6.2.4</ecNumber>
    </recommendedName>
    <alternativeName>
        <fullName evidence="13">DNA 3'-5' helicase II</fullName>
    </alternativeName>
</protein>
<dbReference type="InterPro" id="IPR027417">
    <property type="entry name" value="P-loop_NTPase"/>
</dbReference>
<dbReference type="Pfam" id="PF00580">
    <property type="entry name" value="UvrD-helicase"/>
    <property type="match status" value="1"/>
</dbReference>